<name>A0A291H1V8_9MICO</name>
<dbReference type="OrthoDB" id="2004788at2"/>
<dbReference type="Gene3D" id="1.10.10.10">
    <property type="entry name" value="Winged helix-like DNA-binding domain superfamily/Winged helix DNA-binding domain"/>
    <property type="match status" value="2"/>
</dbReference>
<proteinExistence type="predicted"/>
<feature type="region of interest" description="Disordered" evidence="1">
    <location>
        <begin position="1"/>
        <end position="65"/>
    </location>
</feature>
<dbReference type="Pfam" id="PF07553">
    <property type="entry name" value="Lipoprotein_Ltp"/>
    <property type="match status" value="2"/>
</dbReference>
<dbReference type="InterPro" id="IPR011434">
    <property type="entry name" value="Ltp-like_HTH"/>
</dbReference>
<evidence type="ECO:0000256" key="1">
    <source>
        <dbReference type="SAM" id="MobiDB-lite"/>
    </source>
</evidence>
<evidence type="ECO:0000259" key="2">
    <source>
        <dbReference type="Pfam" id="PF07553"/>
    </source>
</evidence>
<protein>
    <recommendedName>
        <fullName evidence="2">Putative host cell surface-exposed lipoprotein Ltp-like HTH region domain-containing protein</fullName>
    </recommendedName>
</protein>
<sequence length="151" mass="16246">MRRADPGSSSSCPGAFTRRAAAPEDAPAEGDEAVDGEEAAAEAPAEDADVPADHRSALTQAESYSDTLHMSKQGIYDQLISEHADQFTPEEAQYAIDTMEADWNENALESAKVYQDELAMSPDAIHDQLTSDYGDQFTAEQADYAIANLEG</sequence>
<dbReference type="AlphaFoldDB" id="A0A291H1V8"/>
<dbReference type="EMBL" id="CP023564">
    <property type="protein sequence ID" value="ATG56437.1"/>
    <property type="molecule type" value="Genomic_DNA"/>
</dbReference>
<accession>A0A291H1V8</accession>
<reference evidence="3 4" key="1">
    <citation type="journal article" date="2014" name="Int. J. Syst. Evol. Microbiol.">
        <title>Brachybacterium ginsengisoli sp. nov., isolated from soil of a ginseng field.</title>
        <authorList>
            <person name="Hoang V.A."/>
            <person name="Kim Y.J."/>
            <person name="Nguyen N.L."/>
            <person name="Yang D.C."/>
        </authorList>
    </citation>
    <scope>NUCLEOTIDE SEQUENCE [LARGE SCALE GENOMIC DNA]</scope>
    <source>
        <strain evidence="3 4">DCY80</strain>
    </source>
</reference>
<organism evidence="3 4">
    <name type="scientific">Brachybacterium ginsengisoli</name>
    <dbReference type="NCBI Taxonomy" id="1331682"/>
    <lineage>
        <taxon>Bacteria</taxon>
        <taxon>Bacillati</taxon>
        <taxon>Actinomycetota</taxon>
        <taxon>Actinomycetes</taxon>
        <taxon>Micrococcales</taxon>
        <taxon>Dermabacteraceae</taxon>
        <taxon>Brachybacterium</taxon>
    </lineage>
</organism>
<dbReference type="KEGG" id="bgg:CFK41_02310"/>
<feature type="domain" description="Putative host cell surface-exposed lipoprotein Ltp-like HTH region" evidence="2">
    <location>
        <begin position="55"/>
        <end position="98"/>
    </location>
</feature>
<keyword evidence="4" id="KW-1185">Reference proteome</keyword>
<gene>
    <name evidence="3" type="ORF">CFK41_02310</name>
</gene>
<evidence type="ECO:0000313" key="3">
    <source>
        <dbReference type="EMBL" id="ATG56437.1"/>
    </source>
</evidence>
<evidence type="ECO:0000313" key="4">
    <source>
        <dbReference type="Proteomes" id="UP000217889"/>
    </source>
</evidence>
<dbReference type="InterPro" id="IPR036388">
    <property type="entry name" value="WH-like_DNA-bd_sf"/>
</dbReference>
<dbReference type="Proteomes" id="UP000217889">
    <property type="component" value="Chromosome"/>
</dbReference>
<feature type="compositionally biased region" description="Acidic residues" evidence="1">
    <location>
        <begin position="26"/>
        <end position="50"/>
    </location>
</feature>
<feature type="domain" description="Putative host cell surface-exposed lipoprotein Ltp-like HTH region" evidence="2">
    <location>
        <begin position="102"/>
        <end position="149"/>
    </location>
</feature>
<dbReference type="RefSeq" id="WP_096800896.1">
    <property type="nucleotide sequence ID" value="NZ_CP023564.1"/>
</dbReference>